<dbReference type="Proteomes" id="UP000028700">
    <property type="component" value="Unassembled WGS sequence"/>
</dbReference>
<gene>
    <name evidence="3" type="ORF">LOSG293_050610</name>
</gene>
<dbReference type="InterPro" id="IPR003695">
    <property type="entry name" value="Ppx_GppA_N"/>
</dbReference>
<dbReference type="EMBL" id="BBJM01000005">
    <property type="protein sequence ID" value="GAK47391.1"/>
    <property type="molecule type" value="Genomic_DNA"/>
</dbReference>
<dbReference type="Gene3D" id="3.30.420.40">
    <property type="match status" value="1"/>
</dbReference>
<evidence type="ECO:0000313" key="3">
    <source>
        <dbReference type="EMBL" id="GAK47391.1"/>
    </source>
</evidence>
<reference evidence="3" key="1">
    <citation type="journal article" date="2014" name="Genome Announc.">
        <title>Draft Genome Sequence of Lactobacillus oryzae Strain SG293T.</title>
        <authorList>
            <person name="Tanizawa Y."/>
            <person name="Fujisawa T."/>
            <person name="Mochizuki T."/>
            <person name="Kaminuma E."/>
            <person name="Nakamura Y."/>
            <person name="Tohno M."/>
        </authorList>
    </citation>
    <scope>NUCLEOTIDE SEQUENCE [LARGE SCALE GENOMIC DNA]</scope>
    <source>
        <strain evidence="3">SG293</strain>
    </source>
</reference>
<dbReference type="SUPFAM" id="SSF53067">
    <property type="entry name" value="Actin-like ATPase domain"/>
    <property type="match status" value="2"/>
</dbReference>
<dbReference type="Pfam" id="PF02541">
    <property type="entry name" value="Ppx-GppA"/>
    <property type="match status" value="1"/>
</dbReference>
<evidence type="ECO:0000259" key="2">
    <source>
        <dbReference type="Pfam" id="PF02541"/>
    </source>
</evidence>
<sequence length="311" mass="35116">MMQNLVIVDLGSNSVRMAIIEIQPDGKYREVYRTKRDSRLSQGMGTGKVKTLQPAAMNRTIEAMQSFRPHYESLNNVTVMGITTAAVRQASNQRDFVQRVSEEVGIDLRILSGDEEAYYDYLGVASRLQIEDCLIVDIGGASCELINVEKGEQTHLISLPFGAVNLSEQFHLNDWIAAEDLFTAQVYLSKRLRDVWWLKDAIHKPLVLLGGANRTLARISRKQQQYLHVEDIHGYQLKTDTIYQLFESLIKVNLATRKRISGLESGRADIIIGGVLPLVTLLQLLDSDRVIFSESGVREGIISEFIEKRHK</sequence>
<evidence type="ECO:0000256" key="1">
    <source>
        <dbReference type="ARBA" id="ARBA00007125"/>
    </source>
</evidence>
<accession>A0A081BH73</accession>
<dbReference type="CDD" id="cd24052">
    <property type="entry name" value="ASKHA_NBD_HpPPX-GppA-like"/>
    <property type="match status" value="1"/>
</dbReference>
<evidence type="ECO:0000313" key="4">
    <source>
        <dbReference type="Proteomes" id="UP000028700"/>
    </source>
</evidence>
<dbReference type="AlphaFoldDB" id="A0A081BH73"/>
<dbReference type="InterPro" id="IPR050273">
    <property type="entry name" value="GppA/Ppx_hydrolase"/>
</dbReference>
<proteinExistence type="inferred from homology"/>
<comment type="caution">
    <text evidence="3">The sequence shown here is derived from an EMBL/GenBank/DDBJ whole genome shotgun (WGS) entry which is preliminary data.</text>
</comment>
<feature type="domain" description="Ppx/GppA phosphatase N-terminal" evidence="2">
    <location>
        <begin position="25"/>
        <end position="305"/>
    </location>
</feature>
<name>A0A081BH73_9LACO</name>
<dbReference type="InterPro" id="IPR043129">
    <property type="entry name" value="ATPase_NBD"/>
</dbReference>
<dbReference type="PANTHER" id="PTHR30005">
    <property type="entry name" value="EXOPOLYPHOSPHATASE"/>
    <property type="match status" value="1"/>
</dbReference>
<dbReference type="STRING" id="1291743.LOSG293_050610"/>
<dbReference type="Gene3D" id="3.30.420.150">
    <property type="entry name" value="Exopolyphosphatase. Domain 2"/>
    <property type="match status" value="1"/>
</dbReference>
<keyword evidence="4" id="KW-1185">Reference proteome</keyword>
<dbReference type="eggNOG" id="COG0248">
    <property type="taxonomic scope" value="Bacteria"/>
</dbReference>
<comment type="similarity">
    <text evidence="1">Belongs to the GppA/Ppx family.</text>
</comment>
<dbReference type="PANTHER" id="PTHR30005:SF0">
    <property type="entry name" value="RETROGRADE REGULATION PROTEIN 2"/>
    <property type="match status" value="1"/>
</dbReference>
<protein>
    <submittedName>
        <fullName evidence="3">Exopolyphosphatase</fullName>
    </submittedName>
</protein>
<organism evidence="3 4">
    <name type="scientific">Secundilactobacillus oryzae JCM 18671</name>
    <dbReference type="NCBI Taxonomy" id="1291743"/>
    <lineage>
        <taxon>Bacteria</taxon>
        <taxon>Bacillati</taxon>
        <taxon>Bacillota</taxon>
        <taxon>Bacilli</taxon>
        <taxon>Lactobacillales</taxon>
        <taxon>Lactobacillaceae</taxon>
        <taxon>Secundilactobacillus</taxon>
    </lineage>
</organism>